<evidence type="ECO:0000313" key="12">
    <source>
        <dbReference type="Proteomes" id="UP000053001"/>
    </source>
</evidence>
<dbReference type="PhylomeDB" id="A0A091QCA4"/>
<sequence length="178" mass="20114">LLTAMSMERCLSVLFPIWYRCHRPKRLSGITCGVLWAVTGLLDSSALITCYSFGNTPCEKLLQGLSTVNFLAFSFFPLISNLCLFIRLRCGSQRRHPGKIYVVVLLSVIFMFTLGLPFSVVLFLEPDSSNLVYLHITYLPASLNSSINPLIYFLVGSCRHCRFQGSVKVAFQRVFEEK</sequence>
<dbReference type="PROSITE" id="PS50262">
    <property type="entry name" value="G_PROTEIN_RECEP_F1_2"/>
    <property type="match status" value="1"/>
</dbReference>
<organism evidence="11 12">
    <name type="scientific">Leptosomus discolor</name>
    <name type="common">Madagascar cuckoo roller</name>
    <name type="synonym">Cuculus discolor</name>
    <dbReference type="NCBI Taxonomy" id="188344"/>
    <lineage>
        <taxon>Eukaryota</taxon>
        <taxon>Metazoa</taxon>
        <taxon>Chordata</taxon>
        <taxon>Craniata</taxon>
        <taxon>Vertebrata</taxon>
        <taxon>Euteleostomi</taxon>
        <taxon>Archelosauria</taxon>
        <taxon>Archosauria</taxon>
        <taxon>Dinosauria</taxon>
        <taxon>Saurischia</taxon>
        <taxon>Theropoda</taxon>
        <taxon>Coelurosauria</taxon>
        <taxon>Aves</taxon>
        <taxon>Neognathae</taxon>
        <taxon>Neoaves</taxon>
        <taxon>Telluraves</taxon>
        <taxon>Coraciimorphae</taxon>
        <taxon>Coraciiformes</taxon>
        <taxon>Leptosomidae</taxon>
        <taxon>Leptosomus</taxon>
    </lineage>
</organism>
<feature type="non-terminal residue" evidence="11">
    <location>
        <position position="1"/>
    </location>
</feature>
<keyword evidence="4 9" id="KW-1133">Transmembrane helix</keyword>
<dbReference type="PANTHER" id="PTHR11334">
    <property type="entry name" value="MAS-RELATED G-PROTEIN COUPLED RECEPTOR"/>
    <property type="match status" value="1"/>
</dbReference>
<name>A0A091QCA4_LEPDC</name>
<evidence type="ECO:0000256" key="8">
    <source>
        <dbReference type="ARBA" id="ARBA00023224"/>
    </source>
</evidence>
<evidence type="ECO:0000256" key="3">
    <source>
        <dbReference type="ARBA" id="ARBA00022692"/>
    </source>
</evidence>
<keyword evidence="3 9" id="KW-0812">Transmembrane</keyword>
<keyword evidence="12" id="KW-1185">Reference proteome</keyword>
<dbReference type="PRINTS" id="PR02108">
    <property type="entry name" value="MRGPCRFAMILY"/>
</dbReference>
<evidence type="ECO:0000256" key="7">
    <source>
        <dbReference type="ARBA" id="ARBA00023170"/>
    </source>
</evidence>
<keyword evidence="5" id="KW-0297">G-protein coupled receptor</keyword>
<evidence type="ECO:0000256" key="9">
    <source>
        <dbReference type="SAM" id="Phobius"/>
    </source>
</evidence>
<evidence type="ECO:0000259" key="10">
    <source>
        <dbReference type="PROSITE" id="PS50262"/>
    </source>
</evidence>
<gene>
    <name evidence="11" type="ORF">N330_09664</name>
</gene>
<feature type="transmembrane region" description="Helical" evidence="9">
    <location>
        <begin position="100"/>
        <end position="124"/>
    </location>
</feature>
<accession>A0A091QCA4</accession>
<dbReference type="AlphaFoldDB" id="A0A091QCA4"/>
<feature type="transmembrane region" description="Helical" evidence="9">
    <location>
        <begin position="27"/>
        <end position="48"/>
    </location>
</feature>
<dbReference type="SUPFAM" id="SSF81321">
    <property type="entry name" value="Family A G protein-coupled receptor-like"/>
    <property type="match status" value="1"/>
</dbReference>
<keyword evidence="8" id="KW-0807">Transducer</keyword>
<keyword evidence="6 9" id="KW-0472">Membrane</keyword>
<comment type="subcellular location">
    <subcellularLocation>
        <location evidence="1">Cell membrane</location>
        <topology evidence="1">Multi-pass membrane protein</topology>
    </subcellularLocation>
</comment>
<evidence type="ECO:0000256" key="1">
    <source>
        <dbReference type="ARBA" id="ARBA00004651"/>
    </source>
</evidence>
<keyword evidence="7" id="KW-0675">Receptor</keyword>
<evidence type="ECO:0000256" key="5">
    <source>
        <dbReference type="ARBA" id="ARBA00023040"/>
    </source>
</evidence>
<evidence type="ECO:0000256" key="4">
    <source>
        <dbReference type="ARBA" id="ARBA00022989"/>
    </source>
</evidence>
<protein>
    <submittedName>
        <fullName evidence="11">Proto-oncogene Mas</fullName>
    </submittedName>
</protein>
<dbReference type="InterPro" id="IPR017452">
    <property type="entry name" value="GPCR_Rhodpsn_7TM"/>
</dbReference>
<evidence type="ECO:0000313" key="11">
    <source>
        <dbReference type="EMBL" id="KFQ07154.1"/>
    </source>
</evidence>
<dbReference type="EMBL" id="KK673763">
    <property type="protein sequence ID" value="KFQ07154.1"/>
    <property type="molecule type" value="Genomic_DNA"/>
</dbReference>
<dbReference type="GO" id="GO:0004930">
    <property type="term" value="F:G protein-coupled receptor activity"/>
    <property type="evidence" value="ECO:0007669"/>
    <property type="project" value="UniProtKB-KW"/>
</dbReference>
<dbReference type="Gene3D" id="1.20.1070.10">
    <property type="entry name" value="Rhodopsin 7-helix transmembrane proteins"/>
    <property type="match status" value="1"/>
</dbReference>
<proteinExistence type="predicted"/>
<keyword evidence="2" id="KW-1003">Cell membrane</keyword>
<dbReference type="GO" id="GO:0005886">
    <property type="term" value="C:plasma membrane"/>
    <property type="evidence" value="ECO:0007669"/>
    <property type="project" value="UniProtKB-SubCell"/>
</dbReference>
<feature type="domain" description="G-protein coupled receptors family 1 profile" evidence="10">
    <location>
        <begin position="1"/>
        <end position="152"/>
    </location>
</feature>
<dbReference type="PANTHER" id="PTHR11334:SF29">
    <property type="entry name" value="MAS-RELATED G-PROTEIN COUPLED RECEPTOR MEMBER X2"/>
    <property type="match status" value="1"/>
</dbReference>
<dbReference type="InterPro" id="IPR026234">
    <property type="entry name" value="MRGPCRFAMILY"/>
</dbReference>
<reference evidence="11 12" key="1">
    <citation type="submission" date="2014-04" db="EMBL/GenBank/DDBJ databases">
        <title>Genome evolution of avian class.</title>
        <authorList>
            <person name="Zhang G."/>
            <person name="Li C."/>
        </authorList>
    </citation>
    <scope>NUCLEOTIDE SEQUENCE [LARGE SCALE GENOMIC DNA]</scope>
    <source>
        <strain evidence="11">BGI_N330</strain>
    </source>
</reference>
<feature type="non-terminal residue" evidence="11">
    <location>
        <position position="178"/>
    </location>
</feature>
<dbReference type="Proteomes" id="UP000053001">
    <property type="component" value="Unassembled WGS sequence"/>
</dbReference>
<evidence type="ECO:0000256" key="2">
    <source>
        <dbReference type="ARBA" id="ARBA00022475"/>
    </source>
</evidence>
<evidence type="ECO:0000256" key="6">
    <source>
        <dbReference type="ARBA" id="ARBA00023136"/>
    </source>
</evidence>
<feature type="transmembrane region" description="Helical" evidence="9">
    <location>
        <begin position="68"/>
        <end position="88"/>
    </location>
</feature>
<feature type="transmembrane region" description="Helical" evidence="9">
    <location>
        <begin position="136"/>
        <end position="155"/>
    </location>
</feature>